<gene>
    <name evidence="2" type="ORF">Mal64_33760</name>
</gene>
<evidence type="ECO:0000256" key="1">
    <source>
        <dbReference type="SAM" id="MobiDB-lite"/>
    </source>
</evidence>
<proteinExistence type="predicted"/>
<accession>A0A5C5ZHF4</accession>
<sequence>MSEAATAEAAFTTVTPSQTPAFVDRRSSTTDGGPARERRQFTNSHDGLSPDAAELAAAIDTYKLRNRRRFINFEEMLGVVKSLGYQK</sequence>
<evidence type="ECO:0000313" key="2">
    <source>
        <dbReference type="EMBL" id="TWT86550.1"/>
    </source>
</evidence>
<dbReference type="RefSeq" id="WP_146402396.1">
    <property type="nucleotide sequence ID" value="NZ_SJPQ01000004.1"/>
</dbReference>
<dbReference type="AlphaFoldDB" id="A0A5C5ZHF4"/>
<feature type="compositionally biased region" description="Low complexity" evidence="1">
    <location>
        <begin position="1"/>
        <end position="15"/>
    </location>
</feature>
<name>A0A5C5ZHF4_9BACT</name>
<dbReference type="Proteomes" id="UP000315440">
    <property type="component" value="Unassembled WGS sequence"/>
</dbReference>
<feature type="region of interest" description="Disordered" evidence="1">
    <location>
        <begin position="1"/>
        <end position="48"/>
    </location>
</feature>
<organism evidence="2 3">
    <name type="scientific">Pseudobythopirellula maris</name>
    <dbReference type="NCBI Taxonomy" id="2527991"/>
    <lineage>
        <taxon>Bacteria</taxon>
        <taxon>Pseudomonadati</taxon>
        <taxon>Planctomycetota</taxon>
        <taxon>Planctomycetia</taxon>
        <taxon>Pirellulales</taxon>
        <taxon>Lacipirellulaceae</taxon>
        <taxon>Pseudobythopirellula</taxon>
    </lineage>
</organism>
<evidence type="ECO:0000313" key="3">
    <source>
        <dbReference type="Proteomes" id="UP000315440"/>
    </source>
</evidence>
<dbReference type="OrthoDB" id="288713at2"/>
<dbReference type="EMBL" id="SJPQ01000004">
    <property type="protein sequence ID" value="TWT86550.1"/>
    <property type="molecule type" value="Genomic_DNA"/>
</dbReference>
<keyword evidence="3" id="KW-1185">Reference proteome</keyword>
<reference evidence="2 3" key="1">
    <citation type="submission" date="2019-02" db="EMBL/GenBank/DDBJ databases">
        <title>Deep-cultivation of Planctomycetes and their phenomic and genomic characterization uncovers novel biology.</title>
        <authorList>
            <person name="Wiegand S."/>
            <person name="Jogler M."/>
            <person name="Boedeker C."/>
            <person name="Pinto D."/>
            <person name="Vollmers J."/>
            <person name="Rivas-Marin E."/>
            <person name="Kohn T."/>
            <person name="Peeters S.H."/>
            <person name="Heuer A."/>
            <person name="Rast P."/>
            <person name="Oberbeckmann S."/>
            <person name="Bunk B."/>
            <person name="Jeske O."/>
            <person name="Meyerdierks A."/>
            <person name="Storesund J.E."/>
            <person name="Kallscheuer N."/>
            <person name="Luecker S."/>
            <person name="Lage O.M."/>
            <person name="Pohl T."/>
            <person name="Merkel B.J."/>
            <person name="Hornburger P."/>
            <person name="Mueller R.-W."/>
            <person name="Bruemmer F."/>
            <person name="Labrenz M."/>
            <person name="Spormann A.M."/>
            <person name="Op Den Camp H."/>
            <person name="Overmann J."/>
            <person name="Amann R."/>
            <person name="Jetten M.S.M."/>
            <person name="Mascher T."/>
            <person name="Medema M.H."/>
            <person name="Devos D.P."/>
            <person name="Kaster A.-K."/>
            <person name="Ovreas L."/>
            <person name="Rohde M."/>
            <person name="Galperin M.Y."/>
            <person name="Jogler C."/>
        </authorList>
    </citation>
    <scope>NUCLEOTIDE SEQUENCE [LARGE SCALE GENOMIC DNA]</scope>
    <source>
        <strain evidence="2 3">Mal64</strain>
    </source>
</reference>
<comment type="caution">
    <text evidence="2">The sequence shown here is derived from an EMBL/GenBank/DDBJ whole genome shotgun (WGS) entry which is preliminary data.</text>
</comment>
<feature type="compositionally biased region" description="Basic and acidic residues" evidence="1">
    <location>
        <begin position="23"/>
        <end position="40"/>
    </location>
</feature>
<protein>
    <submittedName>
        <fullName evidence="2">Uncharacterized protein</fullName>
    </submittedName>
</protein>